<name>A0A6C0K708_9ZZZZ</name>
<evidence type="ECO:0000313" key="1">
    <source>
        <dbReference type="EMBL" id="QHU12941.1"/>
    </source>
</evidence>
<accession>A0A6C0K708</accession>
<protein>
    <submittedName>
        <fullName evidence="1">Uncharacterized protein</fullName>
    </submittedName>
</protein>
<dbReference type="EMBL" id="MN740811">
    <property type="protein sequence ID" value="QHU12941.1"/>
    <property type="molecule type" value="Genomic_DNA"/>
</dbReference>
<sequence>MRSKENLNIFSPKPKTMGFDLSISVCFLLCPETGLMFEYNDDLTKTYNINNVRVPQHLRRFVKQRGRHLALYTSRLTDEYSTDAYNFLEKFPEWSEIADDNYEDYKDFWTEEDHNLFKETLAWLVGQKINAIVSWSY</sequence>
<dbReference type="AlphaFoldDB" id="A0A6C0K708"/>
<proteinExistence type="predicted"/>
<organism evidence="1">
    <name type="scientific">viral metagenome</name>
    <dbReference type="NCBI Taxonomy" id="1070528"/>
    <lineage>
        <taxon>unclassified sequences</taxon>
        <taxon>metagenomes</taxon>
        <taxon>organismal metagenomes</taxon>
    </lineage>
</organism>
<reference evidence="1" key="1">
    <citation type="journal article" date="2020" name="Nature">
        <title>Giant virus diversity and host interactions through global metagenomics.</title>
        <authorList>
            <person name="Schulz F."/>
            <person name="Roux S."/>
            <person name="Paez-Espino D."/>
            <person name="Jungbluth S."/>
            <person name="Walsh D.A."/>
            <person name="Denef V.J."/>
            <person name="McMahon K.D."/>
            <person name="Konstantinidis K.T."/>
            <person name="Eloe-Fadrosh E.A."/>
            <person name="Kyrpides N.C."/>
            <person name="Woyke T."/>
        </authorList>
    </citation>
    <scope>NUCLEOTIDE SEQUENCE</scope>
    <source>
        <strain evidence="1">GVMAG-S-1101172-89</strain>
    </source>
</reference>